<dbReference type="AlphaFoldDB" id="M7ML20"/>
<dbReference type="eggNOG" id="COG4552">
    <property type="taxonomic scope" value="Bacteria"/>
</dbReference>
<evidence type="ECO:0000259" key="4">
    <source>
        <dbReference type="Pfam" id="PF13530"/>
    </source>
</evidence>
<protein>
    <submittedName>
        <fullName evidence="6">Acetyltransferase</fullName>
    </submittedName>
</protein>
<dbReference type="CDD" id="cd04301">
    <property type="entry name" value="NAT_SF"/>
    <property type="match status" value="1"/>
</dbReference>
<organism evidence="6 7">
    <name type="scientific">Paeniglutamicibacter gangotriensis Lz1y</name>
    <dbReference type="NCBI Taxonomy" id="1276920"/>
    <lineage>
        <taxon>Bacteria</taxon>
        <taxon>Bacillati</taxon>
        <taxon>Actinomycetota</taxon>
        <taxon>Actinomycetes</taxon>
        <taxon>Micrococcales</taxon>
        <taxon>Micrococcaceae</taxon>
        <taxon>Paeniglutamicibacter</taxon>
    </lineage>
</organism>
<dbReference type="SUPFAM" id="SSF55718">
    <property type="entry name" value="SCP-like"/>
    <property type="match status" value="1"/>
</dbReference>
<dbReference type="SUPFAM" id="SSF55729">
    <property type="entry name" value="Acyl-CoA N-acyltransferases (Nat)"/>
    <property type="match status" value="1"/>
</dbReference>
<evidence type="ECO:0000313" key="6">
    <source>
        <dbReference type="EMBL" id="EMQ97032.1"/>
    </source>
</evidence>
<name>M7ML20_9MICC</name>
<dbReference type="Pfam" id="PF13530">
    <property type="entry name" value="SCP2_2"/>
    <property type="match status" value="1"/>
</dbReference>
<comment type="subunit">
    <text evidence="3">Homohexamer; trimer of dimers.</text>
</comment>
<feature type="binding site" evidence="3">
    <location>
        <begin position="113"/>
        <end position="118"/>
    </location>
    <ligand>
        <name>acetyl-CoA</name>
        <dbReference type="ChEBI" id="CHEBI:57288"/>
    </ligand>
</feature>
<feature type="domain" description="Eis-like acetyltransferase" evidence="5">
    <location>
        <begin position="204"/>
        <end position="322"/>
    </location>
</feature>
<dbReference type="EMBL" id="AOCK01000012">
    <property type="protein sequence ID" value="EMQ97032.1"/>
    <property type="molecule type" value="Genomic_DNA"/>
</dbReference>
<dbReference type="GO" id="GO:0034069">
    <property type="term" value="F:aminoglycoside N-acetyltransferase activity"/>
    <property type="evidence" value="ECO:0007669"/>
    <property type="project" value="TreeGrafter"/>
</dbReference>
<comment type="similarity">
    <text evidence="3">Belongs to the acetyltransferase Eis family.</text>
</comment>
<dbReference type="InterPro" id="IPR025559">
    <property type="entry name" value="Eis_dom"/>
</dbReference>
<dbReference type="InterPro" id="IPR041380">
    <property type="entry name" value="Acetyltransf_17"/>
</dbReference>
<reference evidence="6 7" key="1">
    <citation type="journal article" date="2013" name="Genome Announc.">
        <title>Draft Genome Sequence of Arthrobacter gangotriensis Strain Lz1yT, Isolated from a Penguin Rookery Soil Sample Collected in Antarctica, near the Indian Station Dakshin Gangotri.</title>
        <authorList>
            <person name="Shivaji S."/>
            <person name="Ara S."/>
            <person name="Bandi S."/>
            <person name="Singh A."/>
            <person name="Kumar Pinnaka A."/>
        </authorList>
    </citation>
    <scope>NUCLEOTIDE SEQUENCE [LARGE SCALE GENOMIC DNA]</scope>
    <source>
        <strain evidence="6 7">Lz1y</strain>
    </source>
</reference>
<dbReference type="Pfam" id="PF17668">
    <property type="entry name" value="Acetyltransf_17"/>
    <property type="match status" value="1"/>
</dbReference>
<dbReference type="Gene3D" id="3.40.630.30">
    <property type="match status" value="2"/>
</dbReference>
<dbReference type="PANTHER" id="PTHR37817">
    <property type="entry name" value="N-ACETYLTRANSFERASE EIS"/>
    <property type="match status" value="1"/>
</dbReference>
<dbReference type="Proteomes" id="UP000012015">
    <property type="component" value="Unassembled WGS sequence"/>
</dbReference>
<sequence length="431" mass="46425">MPVQQLRFAEVPLERNPATGAPSAAYAAWVDTAWEGFHEKPATAEQLEQLLQAEVCDGRVLTGVFDDSRPTDLVDALTPVATYASFTRTMNLGAKLLPAHLITMVTVRPTHRRRGILRKLLSTDLSEAKDAGFALAVLTATEATIYGRFGFGRATEQQVLELDVRGAVDFHAAATGSVVQLVPAKLADIAPELFARFHESQRGSIGRQESYTRMATGAWGDEQPEPDPKLRAAVYLDAHGVIQGYVTHAFAGWESTPPTLKVRDLVAATAQARRELLRFLANLDLVERVTVPMVAANDPLTWALVDPSRISYTQRQHGLWVRVLDVVAAFEAREYRGSGTFTLQVQDPLSLVAGTYRFTLTEGTASIGLLENPEPADASCEVTALGPLLLGACTVRDLVVAGLLKPASPAASATLGSLLDLPGLPHAINGF</sequence>
<dbReference type="HAMAP" id="MF_01812">
    <property type="entry name" value="Eis"/>
    <property type="match status" value="1"/>
</dbReference>
<dbReference type="STRING" id="1276920.ADIAG_03551"/>
<keyword evidence="7" id="KW-1185">Reference proteome</keyword>
<keyword evidence="1 3" id="KW-0808">Transferase</keyword>
<proteinExistence type="inferred from homology"/>
<comment type="caution">
    <text evidence="6">The sequence shown here is derived from an EMBL/GenBank/DDBJ whole genome shotgun (WGS) entry which is preliminary data.</text>
</comment>
<dbReference type="InterPro" id="IPR022902">
    <property type="entry name" value="NAcTrfase_Eis"/>
</dbReference>
<dbReference type="PANTHER" id="PTHR37817:SF1">
    <property type="entry name" value="N-ACETYLTRANSFERASE EIS"/>
    <property type="match status" value="1"/>
</dbReference>
<feature type="active site" description="Proton donor" evidence="3">
    <location>
        <position position="146"/>
    </location>
</feature>
<dbReference type="Gene3D" id="3.30.1050.10">
    <property type="entry name" value="SCP2 sterol-binding domain"/>
    <property type="match status" value="1"/>
</dbReference>
<feature type="binding site" evidence="3">
    <location>
        <begin position="141"/>
        <end position="142"/>
    </location>
    <ligand>
        <name>acetyl-CoA</name>
        <dbReference type="ChEBI" id="CHEBI:57288"/>
    </ligand>
</feature>
<evidence type="ECO:0000313" key="7">
    <source>
        <dbReference type="Proteomes" id="UP000012015"/>
    </source>
</evidence>
<gene>
    <name evidence="6" type="ORF">ADIAG_03551</name>
</gene>
<dbReference type="InterPro" id="IPR016181">
    <property type="entry name" value="Acyl_CoA_acyltransferase"/>
</dbReference>
<dbReference type="PATRIC" id="fig|1276920.7.peg.3552"/>
<feature type="domain" description="Enhanced intracellular survival protein" evidence="4">
    <location>
        <begin position="326"/>
        <end position="418"/>
    </location>
</feature>
<evidence type="ECO:0000256" key="3">
    <source>
        <dbReference type="HAMAP-Rule" id="MF_01812"/>
    </source>
</evidence>
<dbReference type="InterPro" id="IPR036527">
    <property type="entry name" value="SCP2_sterol-bd_dom_sf"/>
</dbReference>
<accession>M7ML20</accession>
<evidence type="ECO:0000256" key="2">
    <source>
        <dbReference type="ARBA" id="ARBA00023315"/>
    </source>
</evidence>
<evidence type="ECO:0000259" key="5">
    <source>
        <dbReference type="Pfam" id="PF17668"/>
    </source>
</evidence>
<dbReference type="GO" id="GO:0030649">
    <property type="term" value="P:aminoglycoside antibiotic catabolic process"/>
    <property type="evidence" value="ECO:0007669"/>
    <property type="project" value="TreeGrafter"/>
</dbReference>
<feature type="active site" description="Proton acceptor; via carboxylate" evidence="3">
    <location>
        <position position="431"/>
    </location>
</feature>
<dbReference type="Pfam" id="PF13527">
    <property type="entry name" value="Acetyltransf_9"/>
    <property type="match status" value="1"/>
</dbReference>
<evidence type="ECO:0000256" key="1">
    <source>
        <dbReference type="ARBA" id="ARBA00022679"/>
    </source>
</evidence>
<keyword evidence="2 3" id="KW-0012">Acyltransferase</keyword>
<dbReference type="InterPro" id="IPR051554">
    <property type="entry name" value="Acetyltransferase_Eis"/>
</dbReference>
<dbReference type="RefSeq" id="WP_007272707.1">
    <property type="nucleotide sequence ID" value="NZ_AOCK01000012.1"/>
</dbReference>
<feature type="binding site" evidence="3">
    <location>
        <begin position="105"/>
        <end position="107"/>
    </location>
    <ligand>
        <name>acetyl-CoA</name>
        <dbReference type="ChEBI" id="CHEBI:57288"/>
    </ligand>
</feature>